<keyword evidence="2" id="KW-1185">Reference proteome</keyword>
<dbReference type="EMBL" id="QWLV01000003">
    <property type="protein sequence ID" value="RHW17692.1"/>
    <property type="molecule type" value="Genomic_DNA"/>
</dbReference>
<proteinExistence type="predicted"/>
<dbReference type="RefSeq" id="WP_118863958.1">
    <property type="nucleotide sequence ID" value="NZ_QWLV01000003.1"/>
</dbReference>
<dbReference type="AlphaFoldDB" id="A0A396RQX9"/>
<reference evidence="1 2" key="1">
    <citation type="submission" date="2018-08" db="EMBL/GenBank/DDBJ databases">
        <title>The multiple taxonomic identification of Sphingomonas gilva.</title>
        <authorList>
            <person name="Zhu D."/>
            <person name="Zheng S."/>
        </authorList>
    </citation>
    <scope>NUCLEOTIDE SEQUENCE [LARGE SCALE GENOMIC DNA]</scope>
    <source>
        <strain evidence="1 2">ZDH117</strain>
    </source>
</reference>
<comment type="caution">
    <text evidence="1">The sequence shown here is derived from an EMBL/GenBank/DDBJ whole genome shotgun (WGS) entry which is preliminary data.</text>
</comment>
<gene>
    <name evidence="1" type="ORF">D1610_09645</name>
</gene>
<dbReference type="OrthoDB" id="7916376at2"/>
<name>A0A396RQX9_9SPHN</name>
<organism evidence="1 2">
    <name type="scientific">Sphingomonas gilva</name>
    <dbReference type="NCBI Taxonomy" id="2305907"/>
    <lineage>
        <taxon>Bacteria</taxon>
        <taxon>Pseudomonadati</taxon>
        <taxon>Pseudomonadota</taxon>
        <taxon>Alphaproteobacteria</taxon>
        <taxon>Sphingomonadales</taxon>
        <taxon>Sphingomonadaceae</taxon>
        <taxon>Sphingomonas</taxon>
    </lineage>
</organism>
<sequence>MEPLFYVMAIFGCADGGGMCSEARVAQPRYTSYQACQLAMDEQLMANSDLSFPTIEARCRSTRPVMADKGAPSRG</sequence>
<protein>
    <submittedName>
        <fullName evidence="1">Uncharacterized protein</fullName>
    </submittedName>
</protein>
<evidence type="ECO:0000313" key="1">
    <source>
        <dbReference type="EMBL" id="RHW17692.1"/>
    </source>
</evidence>
<accession>A0A396RQX9</accession>
<dbReference type="Proteomes" id="UP000266693">
    <property type="component" value="Unassembled WGS sequence"/>
</dbReference>
<evidence type="ECO:0000313" key="2">
    <source>
        <dbReference type="Proteomes" id="UP000266693"/>
    </source>
</evidence>